<dbReference type="Proteomes" id="UP001059295">
    <property type="component" value="Chromosome"/>
</dbReference>
<dbReference type="PANTHER" id="PTHR30438:SF1">
    <property type="entry name" value="36 KDA ANTIGEN"/>
    <property type="match status" value="1"/>
</dbReference>
<dbReference type="EMBL" id="CP102294">
    <property type="protein sequence ID" value="UWN56427.1"/>
    <property type="molecule type" value="Genomic_DNA"/>
</dbReference>
<evidence type="ECO:0000313" key="3">
    <source>
        <dbReference type="Proteomes" id="UP001059295"/>
    </source>
</evidence>
<accession>A0ABY5UWI9</accession>
<keyword evidence="1" id="KW-1133">Transmembrane helix</keyword>
<keyword evidence="3" id="KW-1185">Reference proteome</keyword>
<evidence type="ECO:0000256" key="1">
    <source>
        <dbReference type="SAM" id="Phobius"/>
    </source>
</evidence>
<dbReference type="PANTHER" id="PTHR30438">
    <property type="entry name" value="36 KDA ANTIGEN-RELATED"/>
    <property type="match status" value="1"/>
</dbReference>
<dbReference type="Gene3D" id="2.40.50.100">
    <property type="match status" value="1"/>
</dbReference>
<feature type="transmembrane region" description="Helical" evidence="1">
    <location>
        <begin position="7"/>
        <end position="30"/>
    </location>
</feature>
<proteinExistence type="predicted"/>
<dbReference type="RefSeq" id="WP_019246233.1">
    <property type="nucleotide sequence ID" value="NZ_CAPH01000013.1"/>
</dbReference>
<keyword evidence="1" id="KW-0812">Transmembrane</keyword>
<name>A0ABY5UWI9_9BACT</name>
<keyword evidence="1" id="KW-0472">Membrane</keyword>
<gene>
    <name evidence="2" type="ORF">NQ491_07065</name>
</gene>
<dbReference type="Gene3D" id="2.40.30.170">
    <property type="match status" value="1"/>
</dbReference>
<sequence length="331" mass="36805">MDKTKKYLAFSFVMVLVAVTIVSVIGMILLDRKPVVLQGQIEATEIRISGKLPGRIDRFLVEEGERVAAGDTLVVINSPEALAKYEQVQALEDVAVYQNQKIDDGTRRQIVESMKQLWIKAKADLKLARTTRERIESLYRDSVVTSQRRDEAEALYQNALAGERAAYEQYRMALDGARKQDRESARSMVDVARGAVGEVTALLQDARLTAPESGEIAAVYPERGELVGAGTPIMSLVVLEDAHAVLNVREDLMPRFRMGGTFRADVPALDRRGVVFRVYYISPLGSYATWRSTKQAGSYDLRTFELKARPEPAVEGLRPGMSVLVNLSEQP</sequence>
<evidence type="ECO:0000313" key="2">
    <source>
        <dbReference type="EMBL" id="UWN56427.1"/>
    </source>
</evidence>
<reference evidence="2" key="1">
    <citation type="journal article" date="2022" name="Cell">
        <title>Design, construction, and in vivo augmentation of a complex gut microbiome.</title>
        <authorList>
            <person name="Cheng A.G."/>
            <person name="Ho P.Y."/>
            <person name="Aranda-Diaz A."/>
            <person name="Jain S."/>
            <person name="Yu F.B."/>
            <person name="Meng X."/>
            <person name="Wang M."/>
            <person name="Iakiviak M."/>
            <person name="Nagashima K."/>
            <person name="Zhao A."/>
            <person name="Murugkar P."/>
            <person name="Patil A."/>
            <person name="Atabakhsh K."/>
            <person name="Weakley A."/>
            <person name="Yan J."/>
            <person name="Brumbaugh A.R."/>
            <person name="Higginbottom S."/>
            <person name="Dimas A."/>
            <person name="Shiver A.L."/>
            <person name="Deutschbauer A."/>
            <person name="Neff N."/>
            <person name="Sonnenburg J.L."/>
            <person name="Huang K.C."/>
            <person name="Fischbach M.A."/>
        </authorList>
    </citation>
    <scope>NUCLEOTIDE SEQUENCE</scope>
    <source>
        <strain evidence="2">AP11</strain>
    </source>
</reference>
<dbReference type="SUPFAM" id="SSF111369">
    <property type="entry name" value="HlyD-like secretion proteins"/>
    <property type="match status" value="2"/>
</dbReference>
<organism evidence="2 3">
    <name type="scientific">Alistipes ihumii AP11</name>
    <dbReference type="NCBI Taxonomy" id="1211813"/>
    <lineage>
        <taxon>Bacteria</taxon>
        <taxon>Pseudomonadati</taxon>
        <taxon>Bacteroidota</taxon>
        <taxon>Bacteroidia</taxon>
        <taxon>Bacteroidales</taxon>
        <taxon>Rikenellaceae</taxon>
        <taxon>Alistipes</taxon>
    </lineage>
</organism>
<protein>
    <submittedName>
        <fullName evidence="2">Biotin/lipoyl-binding protein</fullName>
    </submittedName>
</protein>
<dbReference type="GeneID" id="82891481"/>